<dbReference type="InterPro" id="IPR013971">
    <property type="entry name" value="HalX_domain"/>
</dbReference>
<dbReference type="Pfam" id="PF08663">
    <property type="entry name" value="HalX"/>
    <property type="match status" value="1"/>
</dbReference>
<evidence type="ECO:0000256" key="1">
    <source>
        <dbReference type="ARBA" id="ARBA00022553"/>
    </source>
</evidence>
<keyword evidence="3" id="KW-0175">Coiled coil</keyword>
<dbReference type="PROSITE" id="PS50110">
    <property type="entry name" value="RESPONSE_REGULATORY"/>
    <property type="match status" value="1"/>
</dbReference>
<evidence type="ECO:0000256" key="3">
    <source>
        <dbReference type="SAM" id="Coils"/>
    </source>
</evidence>
<evidence type="ECO:0000313" key="6">
    <source>
        <dbReference type="Proteomes" id="UP000198856"/>
    </source>
</evidence>
<dbReference type="AlphaFoldDB" id="A0A1G8S807"/>
<dbReference type="InterPro" id="IPR011006">
    <property type="entry name" value="CheY-like_superfamily"/>
</dbReference>
<feature type="domain" description="Response regulatory" evidence="4">
    <location>
        <begin position="10"/>
        <end position="120"/>
    </location>
</feature>
<dbReference type="EMBL" id="FNFC01000001">
    <property type="protein sequence ID" value="SDJ24905.1"/>
    <property type="molecule type" value="Genomic_DNA"/>
</dbReference>
<gene>
    <name evidence="5" type="ORF">SAMN05216226_101315</name>
</gene>
<dbReference type="OrthoDB" id="86314at2157"/>
<dbReference type="SUPFAM" id="SSF52172">
    <property type="entry name" value="CheY-like"/>
    <property type="match status" value="1"/>
</dbReference>
<evidence type="ECO:0000313" key="5">
    <source>
        <dbReference type="EMBL" id="SDJ24905.1"/>
    </source>
</evidence>
<reference evidence="5 6" key="1">
    <citation type="submission" date="2016-10" db="EMBL/GenBank/DDBJ databases">
        <authorList>
            <person name="de Groot N.N."/>
        </authorList>
    </citation>
    <scope>NUCLEOTIDE SEQUENCE [LARGE SCALE GENOMIC DNA]</scope>
    <source>
        <strain evidence="5 6">IBRC-M10015</strain>
    </source>
</reference>
<feature type="coiled-coil region" evidence="3">
    <location>
        <begin position="156"/>
        <end position="183"/>
    </location>
</feature>
<keyword evidence="6" id="KW-1185">Reference proteome</keyword>
<protein>
    <submittedName>
        <fullName evidence="5">HalX domain-containing protein</fullName>
    </submittedName>
</protein>
<dbReference type="Proteomes" id="UP000198856">
    <property type="component" value="Unassembled WGS sequence"/>
</dbReference>
<dbReference type="SMART" id="SM00448">
    <property type="entry name" value="REC"/>
    <property type="match status" value="1"/>
</dbReference>
<keyword evidence="1 2" id="KW-0597">Phosphoprotein</keyword>
<dbReference type="InterPro" id="IPR001789">
    <property type="entry name" value="Sig_transdc_resp-reg_receiver"/>
</dbReference>
<sequence length="192" mass="21684">MNETTADRPIALIVDDEKEVADAYALRLRGLCEVETAYDGETALSVIEDDPVDIVLLDRHMPGMSGDDVLDELDDRGFDGKIIMVTAIDPGFDVLDMPFDDYLCKPIDREDVRAAVRQQCEILGYELLGEYFGVESKRRVIAAEIPREDREDHDRYQEIAASCANLEQRVRRLLDDVTESLDEFAAIGREGR</sequence>
<dbReference type="RefSeq" id="WP_092698715.1">
    <property type="nucleotide sequence ID" value="NZ_FNFC01000001.1"/>
</dbReference>
<dbReference type="Gene3D" id="3.40.50.2300">
    <property type="match status" value="1"/>
</dbReference>
<evidence type="ECO:0000256" key="2">
    <source>
        <dbReference type="PROSITE-ProRule" id="PRU00169"/>
    </source>
</evidence>
<dbReference type="PANTHER" id="PTHR44591">
    <property type="entry name" value="STRESS RESPONSE REGULATOR PROTEIN 1"/>
    <property type="match status" value="1"/>
</dbReference>
<name>A0A1G8S807_9EURY</name>
<evidence type="ECO:0000259" key="4">
    <source>
        <dbReference type="PROSITE" id="PS50110"/>
    </source>
</evidence>
<feature type="modified residue" description="4-aspartylphosphate" evidence="2">
    <location>
        <position position="58"/>
    </location>
</feature>
<dbReference type="GO" id="GO:0000160">
    <property type="term" value="P:phosphorelay signal transduction system"/>
    <property type="evidence" value="ECO:0007669"/>
    <property type="project" value="InterPro"/>
</dbReference>
<proteinExistence type="predicted"/>
<dbReference type="InterPro" id="IPR050595">
    <property type="entry name" value="Bact_response_regulator"/>
</dbReference>
<dbReference type="Pfam" id="PF00072">
    <property type="entry name" value="Response_reg"/>
    <property type="match status" value="1"/>
</dbReference>
<dbReference type="PANTHER" id="PTHR44591:SF3">
    <property type="entry name" value="RESPONSE REGULATORY DOMAIN-CONTAINING PROTEIN"/>
    <property type="match status" value="1"/>
</dbReference>
<dbReference type="STRING" id="890420.SAMN05216226_101315"/>
<accession>A0A1G8S807</accession>
<organism evidence="5 6">
    <name type="scientific">Halovenus aranensis</name>
    <dbReference type="NCBI Taxonomy" id="890420"/>
    <lineage>
        <taxon>Archaea</taxon>
        <taxon>Methanobacteriati</taxon>
        <taxon>Methanobacteriota</taxon>
        <taxon>Stenosarchaea group</taxon>
        <taxon>Halobacteria</taxon>
        <taxon>Halobacteriales</taxon>
        <taxon>Haloarculaceae</taxon>
        <taxon>Halovenus</taxon>
    </lineage>
</organism>